<keyword evidence="1" id="KW-1133">Transmembrane helix</keyword>
<accession>A0A067TF21</accession>
<feature type="transmembrane region" description="Helical" evidence="1">
    <location>
        <begin position="17"/>
        <end position="40"/>
    </location>
</feature>
<evidence type="ECO:0000256" key="1">
    <source>
        <dbReference type="SAM" id="Phobius"/>
    </source>
</evidence>
<keyword evidence="3" id="KW-1185">Reference proteome</keyword>
<dbReference type="AlphaFoldDB" id="A0A067TF21"/>
<evidence type="ECO:0008006" key="4">
    <source>
        <dbReference type="Google" id="ProtNLM"/>
    </source>
</evidence>
<dbReference type="HOGENOM" id="CLU_1156452_0_0_1"/>
<keyword evidence="1" id="KW-0472">Membrane</keyword>
<evidence type="ECO:0000313" key="2">
    <source>
        <dbReference type="EMBL" id="KDR77578.1"/>
    </source>
</evidence>
<keyword evidence="1" id="KW-0812">Transmembrane</keyword>
<dbReference type="OrthoDB" id="2923771at2759"/>
<protein>
    <recommendedName>
        <fullName evidence="4">Transmembrane protein</fullName>
    </recommendedName>
</protein>
<dbReference type="PROSITE" id="PS51257">
    <property type="entry name" value="PROKAR_LIPOPROTEIN"/>
    <property type="match status" value="1"/>
</dbReference>
<dbReference type="Proteomes" id="UP000027222">
    <property type="component" value="Unassembled WGS sequence"/>
</dbReference>
<evidence type="ECO:0000313" key="3">
    <source>
        <dbReference type="Proteomes" id="UP000027222"/>
    </source>
</evidence>
<proteinExistence type="predicted"/>
<dbReference type="EMBL" id="KL142376">
    <property type="protein sequence ID" value="KDR77578.1"/>
    <property type="molecule type" value="Genomic_DNA"/>
</dbReference>
<organism evidence="2 3">
    <name type="scientific">Galerina marginata (strain CBS 339.88)</name>
    <dbReference type="NCBI Taxonomy" id="685588"/>
    <lineage>
        <taxon>Eukaryota</taxon>
        <taxon>Fungi</taxon>
        <taxon>Dikarya</taxon>
        <taxon>Basidiomycota</taxon>
        <taxon>Agaricomycotina</taxon>
        <taxon>Agaricomycetes</taxon>
        <taxon>Agaricomycetidae</taxon>
        <taxon>Agaricales</taxon>
        <taxon>Agaricineae</taxon>
        <taxon>Strophariaceae</taxon>
        <taxon>Galerina</taxon>
    </lineage>
</organism>
<name>A0A067TF21_GALM3</name>
<sequence length="240" mass="26430">MTKLKSHLPRISRCMKFIFYAIALVGLSAGVFIACVHYLAVKLFKARAPLEGTFETDVSLMVEALSVDPISRTITMDWYPMFTALNCSEDPLELDIFLTQSLLDSSSPSWIPQAPFLPLYTMNGTDICLGLAGTPFPSFRTVTKLLASSSNTPVLPVSGQSTLQDFPFDEYIAPFTFSIHNIRTGVITAPNITTSFGAAVNFEISLPTAFVYEKTSNSLSLSRLEITFLIKRSKVSKAIF</sequence>
<gene>
    <name evidence="2" type="ORF">GALMADRAFT_138664</name>
</gene>
<reference evidence="3" key="1">
    <citation type="journal article" date="2014" name="Proc. Natl. Acad. Sci. U.S.A.">
        <title>Extensive sampling of basidiomycete genomes demonstrates inadequacy of the white-rot/brown-rot paradigm for wood decay fungi.</title>
        <authorList>
            <person name="Riley R."/>
            <person name="Salamov A.A."/>
            <person name="Brown D.W."/>
            <person name="Nagy L.G."/>
            <person name="Floudas D."/>
            <person name="Held B.W."/>
            <person name="Levasseur A."/>
            <person name="Lombard V."/>
            <person name="Morin E."/>
            <person name="Otillar R."/>
            <person name="Lindquist E.A."/>
            <person name="Sun H."/>
            <person name="LaButti K.M."/>
            <person name="Schmutz J."/>
            <person name="Jabbour D."/>
            <person name="Luo H."/>
            <person name="Baker S.E."/>
            <person name="Pisabarro A.G."/>
            <person name="Walton J.D."/>
            <person name="Blanchette R.A."/>
            <person name="Henrissat B."/>
            <person name="Martin F."/>
            <person name="Cullen D."/>
            <person name="Hibbett D.S."/>
            <person name="Grigoriev I.V."/>
        </authorList>
    </citation>
    <scope>NUCLEOTIDE SEQUENCE [LARGE SCALE GENOMIC DNA]</scope>
    <source>
        <strain evidence="3">CBS 339.88</strain>
    </source>
</reference>